<dbReference type="Pfam" id="PF25973">
    <property type="entry name" value="BSH_CzcB"/>
    <property type="match status" value="1"/>
</dbReference>
<comment type="similarity">
    <text evidence="1">Belongs to the membrane fusion protein (MFP) (TC 8.A.1) family.</text>
</comment>
<feature type="chain" id="PRO_5046008183" evidence="2">
    <location>
        <begin position="24"/>
        <end position="367"/>
    </location>
</feature>
<dbReference type="Gene3D" id="2.40.420.20">
    <property type="match status" value="1"/>
</dbReference>
<evidence type="ECO:0000259" key="3">
    <source>
        <dbReference type="Pfam" id="PF25954"/>
    </source>
</evidence>
<evidence type="ECO:0000256" key="2">
    <source>
        <dbReference type="SAM" id="SignalP"/>
    </source>
</evidence>
<proteinExistence type="inferred from homology"/>
<accession>A0ABW4ID48</accession>
<dbReference type="InterPro" id="IPR006143">
    <property type="entry name" value="RND_pump_MFP"/>
</dbReference>
<dbReference type="PROSITE" id="PS51257">
    <property type="entry name" value="PROKAR_LIPOPROTEIN"/>
    <property type="match status" value="1"/>
</dbReference>
<feature type="domain" description="CusB-like beta-barrel" evidence="3">
    <location>
        <begin position="216"/>
        <end position="287"/>
    </location>
</feature>
<evidence type="ECO:0000259" key="4">
    <source>
        <dbReference type="Pfam" id="PF25973"/>
    </source>
</evidence>
<protein>
    <submittedName>
        <fullName evidence="6">Efflux RND transporter periplasmic adaptor subunit</fullName>
    </submittedName>
</protein>
<sequence>MKIFVRFNIPLLILLLAMGCKQATKNEGEQQGKDAVQKAIEWVNPELDRPKYEVQLPGELKPYESVDIYAKVKGFIRKIYVDRGDAVKKGQLLATLEAPELNHQYGSDKANQEKLYAQYLFSKQSYDRLLQASDKKNGSISAIELDKAKSLMLSDSAAYTSSKSITSRASQLQDYLRITAPFDGIIMAKNVSEGALVGENSQQPLFSLAQNTKLRLSVAVPEVYSNSVYTGLEADFSVLAYPDRKFKAVLSRNASIIDDRDRSLALEFDVINNASEMRGGDYAEVSIPFQRKEATWWLPASAIMQTQSGTFVISVNDEGVANRIPVKVGVRQTEKTEVFGHLNETSRIIKQASEEIIEGEKVNNLKK</sequence>
<dbReference type="Pfam" id="PF25989">
    <property type="entry name" value="YknX_C"/>
    <property type="match status" value="1"/>
</dbReference>
<name>A0ABW4ID48_9SPHI</name>
<dbReference type="NCBIfam" id="TIGR01730">
    <property type="entry name" value="RND_mfp"/>
    <property type="match status" value="1"/>
</dbReference>
<keyword evidence="2" id="KW-0732">Signal</keyword>
<dbReference type="PANTHER" id="PTHR30469:SF37">
    <property type="entry name" value="RAGD PROTEIN"/>
    <property type="match status" value="1"/>
</dbReference>
<evidence type="ECO:0000256" key="1">
    <source>
        <dbReference type="ARBA" id="ARBA00009477"/>
    </source>
</evidence>
<gene>
    <name evidence="6" type="ORF">ACFSAH_09780</name>
</gene>
<feature type="signal peptide" evidence="2">
    <location>
        <begin position="1"/>
        <end position="23"/>
    </location>
</feature>
<dbReference type="InterPro" id="IPR058792">
    <property type="entry name" value="Beta-barrel_RND_2"/>
</dbReference>
<dbReference type="RefSeq" id="WP_379662545.1">
    <property type="nucleotide sequence ID" value="NZ_JBHUDG010000015.1"/>
</dbReference>
<dbReference type="Pfam" id="PF25954">
    <property type="entry name" value="Beta-barrel_RND_2"/>
    <property type="match status" value="1"/>
</dbReference>
<dbReference type="InterPro" id="IPR058637">
    <property type="entry name" value="YknX-like_C"/>
</dbReference>
<comment type="caution">
    <text evidence="6">The sequence shown here is derived from an EMBL/GenBank/DDBJ whole genome shotgun (WGS) entry which is preliminary data.</text>
</comment>
<keyword evidence="7" id="KW-1185">Reference proteome</keyword>
<dbReference type="Gene3D" id="1.10.287.470">
    <property type="entry name" value="Helix hairpin bin"/>
    <property type="match status" value="1"/>
</dbReference>
<dbReference type="Proteomes" id="UP001597118">
    <property type="component" value="Unassembled WGS sequence"/>
</dbReference>
<evidence type="ECO:0000259" key="5">
    <source>
        <dbReference type="Pfam" id="PF25989"/>
    </source>
</evidence>
<organism evidence="6 7">
    <name type="scientific">Pseudopedobacter beijingensis</name>
    <dbReference type="NCBI Taxonomy" id="1207056"/>
    <lineage>
        <taxon>Bacteria</taxon>
        <taxon>Pseudomonadati</taxon>
        <taxon>Bacteroidota</taxon>
        <taxon>Sphingobacteriia</taxon>
        <taxon>Sphingobacteriales</taxon>
        <taxon>Sphingobacteriaceae</taxon>
        <taxon>Pseudopedobacter</taxon>
    </lineage>
</organism>
<dbReference type="EMBL" id="JBHUDG010000015">
    <property type="protein sequence ID" value="MFD1630168.1"/>
    <property type="molecule type" value="Genomic_DNA"/>
</dbReference>
<evidence type="ECO:0000313" key="7">
    <source>
        <dbReference type="Proteomes" id="UP001597118"/>
    </source>
</evidence>
<dbReference type="Gene3D" id="2.40.50.100">
    <property type="match status" value="1"/>
</dbReference>
<dbReference type="Gene3D" id="2.40.30.170">
    <property type="match status" value="1"/>
</dbReference>
<evidence type="ECO:0000313" key="6">
    <source>
        <dbReference type="EMBL" id="MFD1630168.1"/>
    </source>
</evidence>
<dbReference type="InterPro" id="IPR058647">
    <property type="entry name" value="BSH_CzcB-like"/>
</dbReference>
<dbReference type="PANTHER" id="PTHR30469">
    <property type="entry name" value="MULTIDRUG RESISTANCE PROTEIN MDTA"/>
    <property type="match status" value="1"/>
</dbReference>
<dbReference type="SUPFAM" id="SSF111369">
    <property type="entry name" value="HlyD-like secretion proteins"/>
    <property type="match status" value="1"/>
</dbReference>
<feature type="domain" description="CzcB-like barrel-sandwich hybrid" evidence="4">
    <location>
        <begin position="66"/>
        <end position="202"/>
    </location>
</feature>
<feature type="domain" description="YknX-like C-terminal permuted SH3-like" evidence="5">
    <location>
        <begin position="298"/>
        <end position="363"/>
    </location>
</feature>
<reference evidence="7" key="1">
    <citation type="journal article" date="2019" name="Int. J. Syst. Evol. Microbiol.">
        <title>The Global Catalogue of Microorganisms (GCM) 10K type strain sequencing project: providing services to taxonomists for standard genome sequencing and annotation.</title>
        <authorList>
            <consortium name="The Broad Institute Genomics Platform"/>
            <consortium name="The Broad Institute Genome Sequencing Center for Infectious Disease"/>
            <person name="Wu L."/>
            <person name="Ma J."/>
        </authorList>
    </citation>
    <scope>NUCLEOTIDE SEQUENCE [LARGE SCALE GENOMIC DNA]</scope>
    <source>
        <strain evidence="7">CCUG 53762</strain>
    </source>
</reference>